<dbReference type="PRINTS" id="PR00132">
    <property type="entry name" value="GLHYDRLASE2"/>
</dbReference>
<evidence type="ECO:0000256" key="1">
    <source>
        <dbReference type="ARBA" id="ARBA00007401"/>
    </source>
</evidence>
<evidence type="ECO:0000256" key="2">
    <source>
        <dbReference type="ARBA" id="ARBA00022801"/>
    </source>
</evidence>
<dbReference type="Gene3D" id="2.60.40.10">
    <property type="entry name" value="Immunoglobulins"/>
    <property type="match status" value="3"/>
</dbReference>
<comment type="similarity">
    <text evidence="1">Belongs to the glycosyl hydrolase 2 family.</text>
</comment>
<dbReference type="GO" id="GO:0005975">
    <property type="term" value="P:carbohydrate metabolic process"/>
    <property type="evidence" value="ECO:0007669"/>
    <property type="project" value="InterPro"/>
</dbReference>
<dbReference type="InterPro" id="IPR017853">
    <property type="entry name" value="GH"/>
</dbReference>
<evidence type="ECO:0000259" key="7">
    <source>
        <dbReference type="Pfam" id="PF18565"/>
    </source>
</evidence>
<reference evidence="8 9" key="1">
    <citation type="submission" date="2017-07" db="EMBL/GenBank/DDBJ databases">
        <title>Isolation and whole genome analysis of endospore-forming bacteria from heroin.</title>
        <authorList>
            <person name="Kalinowski J."/>
            <person name="Ahrens B."/>
            <person name="Al-Dilaimi A."/>
            <person name="Winkler A."/>
            <person name="Wibberg D."/>
            <person name="Schleenbecker U."/>
            <person name="Ruckert C."/>
            <person name="Wolfel R."/>
            <person name="Grass G."/>
        </authorList>
    </citation>
    <scope>NUCLEOTIDE SEQUENCE [LARGE SCALE GENOMIC DNA]</scope>
    <source>
        <strain evidence="8 9">7537-G1</strain>
    </source>
</reference>
<evidence type="ECO:0000259" key="5">
    <source>
        <dbReference type="Pfam" id="PF02836"/>
    </source>
</evidence>
<feature type="domain" description="Glycoside hydrolase family 2 immunoglobulin-like beta-sandwich" evidence="4">
    <location>
        <begin position="169"/>
        <end position="274"/>
    </location>
</feature>
<dbReference type="InterPro" id="IPR051913">
    <property type="entry name" value="GH2_Domain-Containing"/>
</dbReference>
<dbReference type="Pfam" id="PF16355">
    <property type="entry name" value="DUF4982"/>
    <property type="match status" value="1"/>
</dbReference>
<proteinExistence type="inferred from homology"/>
<dbReference type="InterPro" id="IPR040605">
    <property type="entry name" value="Glyco_hydro2_dom5"/>
</dbReference>
<dbReference type="Pfam" id="PF02836">
    <property type="entry name" value="Glyco_hydro_2_C"/>
    <property type="match status" value="1"/>
</dbReference>
<dbReference type="InterPro" id="IPR032311">
    <property type="entry name" value="DUF4982"/>
</dbReference>
<evidence type="ECO:0000313" key="9">
    <source>
        <dbReference type="Proteomes" id="UP000215596"/>
    </source>
</evidence>
<dbReference type="SUPFAM" id="SSF51445">
    <property type="entry name" value="(Trans)glycosidases"/>
    <property type="match status" value="1"/>
</dbReference>
<dbReference type="OrthoDB" id="9762066at2"/>
<comment type="caution">
    <text evidence="8">The sequence shown here is derived from an EMBL/GenBank/DDBJ whole genome shotgun (WGS) entry which is preliminary data.</text>
</comment>
<dbReference type="GO" id="GO:0004553">
    <property type="term" value="F:hydrolase activity, hydrolyzing O-glycosyl compounds"/>
    <property type="evidence" value="ECO:0007669"/>
    <property type="project" value="InterPro"/>
</dbReference>
<dbReference type="EMBL" id="NPBY01000055">
    <property type="protein sequence ID" value="PAD74478.1"/>
    <property type="molecule type" value="Genomic_DNA"/>
</dbReference>
<keyword evidence="3" id="KW-0326">Glycosidase</keyword>
<dbReference type="Proteomes" id="UP000215596">
    <property type="component" value="Unassembled WGS sequence"/>
</dbReference>
<gene>
    <name evidence="8" type="ORF">CHH67_17435</name>
</gene>
<dbReference type="InterPro" id="IPR006101">
    <property type="entry name" value="Glyco_hydro_2"/>
</dbReference>
<evidence type="ECO:0008006" key="10">
    <source>
        <dbReference type="Google" id="ProtNLM"/>
    </source>
</evidence>
<keyword evidence="2" id="KW-0378">Hydrolase</keyword>
<dbReference type="InterPro" id="IPR013783">
    <property type="entry name" value="Ig-like_fold"/>
</dbReference>
<evidence type="ECO:0000259" key="6">
    <source>
        <dbReference type="Pfam" id="PF16355"/>
    </source>
</evidence>
<dbReference type="PANTHER" id="PTHR42732:SF1">
    <property type="entry name" value="BETA-MANNOSIDASE"/>
    <property type="match status" value="1"/>
</dbReference>
<evidence type="ECO:0000259" key="4">
    <source>
        <dbReference type="Pfam" id="PF00703"/>
    </source>
</evidence>
<feature type="domain" description="Glycoside hydrolase family 2" evidence="7">
    <location>
        <begin position="718"/>
        <end position="819"/>
    </location>
</feature>
<dbReference type="Gene3D" id="2.60.120.260">
    <property type="entry name" value="Galactose-binding domain-like"/>
    <property type="match status" value="1"/>
</dbReference>
<accession>A0A268EMZ1</accession>
<dbReference type="InterPro" id="IPR006102">
    <property type="entry name" value="Ig-like_GH2"/>
</dbReference>
<dbReference type="InterPro" id="IPR008979">
    <property type="entry name" value="Galactose-bd-like_sf"/>
</dbReference>
<dbReference type="SUPFAM" id="SSF49303">
    <property type="entry name" value="beta-Galactosidase/glucuronidase domain"/>
    <property type="match status" value="1"/>
</dbReference>
<dbReference type="Pfam" id="PF00703">
    <property type="entry name" value="Glyco_hydro_2"/>
    <property type="match status" value="1"/>
</dbReference>
<dbReference type="AlphaFoldDB" id="A0A268EMZ1"/>
<dbReference type="SUPFAM" id="SSF49785">
    <property type="entry name" value="Galactose-binding domain-like"/>
    <property type="match status" value="1"/>
</dbReference>
<dbReference type="InterPro" id="IPR036156">
    <property type="entry name" value="Beta-gal/glucu_dom_sf"/>
</dbReference>
<feature type="domain" description="Glycoside hydrolase family 2 catalytic" evidence="5">
    <location>
        <begin position="284"/>
        <end position="435"/>
    </location>
</feature>
<feature type="domain" description="DUF4982" evidence="6">
    <location>
        <begin position="646"/>
        <end position="705"/>
    </location>
</feature>
<dbReference type="Pfam" id="PF18565">
    <property type="entry name" value="Glyco_hydro2_C5"/>
    <property type="match status" value="1"/>
</dbReference>
<sequence>MEEKRVLKQDFNKDWTFGNNISIIEASTKGIKKNLKHVDLPHDAMILTERSADNPAGSGGAYFQGGNYEYVKKLILPKEDQGKVVFLEFEGVYMNTFVYVNGDLAGKNDYGYTNFYVQINDFLRYGQENEVKVVVKNGSQPNSRWYTGSGIYRNVKLMKAEPIYIAMDGVRITTVDAEPDLAVLQIEVAIKNENLGLHTGYAITTIKDAEEKVVSEEATKFSVASRGEISTWQRITLSSPKLWDTDNPNLYTCTTVIKLNDKVVDEDITTFGIRKLQLDSVHGLRINGRTLKLKGGCIHHDNGVIGAVAFKDAEERRIRKLKEAGYNAIRAAHHPMGRTLLDACDKHGMLVMDELTDCWTHGKIDYDYATTFIEHWEQDVERMIGKDYNHPSVIMYSIGNELAEIGSRHGNILGRKIIEKIRSLDDTRYITNGVNPIMTTLGRIKEIAVDQGFSELSSSLDSGEINQVMQAMGPLMGQFSSSNIIQDMIEEALGVLDIEGYNYSPERYLIEHEKSNNKTFVGAESHPAALDHIWEIVKNNGFVLGDFSWTAWDYLGEVGIGKVSYEGDPGILVYAPYPWITAQTGDFDITGHRLPISYWREIVWGGRGHKPYIAVQKPEYYGRDAKLSLWGWTDSISSWTWPGWEGKGVVVEVYSDAEEAELFINGKSQGRKTVGDDFKKLYCKWDTTFEPGEVEAVAYIGGKEVGRYNLKSAGAPQLKVTKEREDLRAGSNDLCYVNIELVDASGILNTAVQRKVTVAIEGPAVIQGSGTGRARTEENYFDSMHETYNGRMQVVVRAGVEKGTATLIISTEKSESVTIEIPVV</sequence>
<evidence type="ECO:0000256" key="3">
    <source>
        <dbReference type="ARBA" id="ARBA00023295"/>
    </source>
</evidence>
<dbReference type="PANTHER" id="PTHR42732">
    <property type="entry name" value="BETA-GALACTOSIDASE"/>
    <property type="match status" value="1"/>
</dbReference>
<organism evidence="8 9">
    <name type="scientific">Paenibacillus campinasensis</name>
    <dbReference type="NCBI Taxonomy" id="66347"/>
    <lineage>
        <taxon>Bacteria</taxon>
        <taxon>Bacillati</taxon>
        <taxon>Bacillota</taxon>
        <taxon>Bacilli</taxon>
        <taxon>Bacillales</taxon>
        <taxon>Paenibacillaceae</taxon>
        <taxon>Paenibacillus</taxon>
    </lineage>
</organism>
<dbReference type="InterPro" id="IPR006103">
    <property type="entry name" value="Glyco_hydro_2_cat"/>
</dbReference>
<protein>
    <recommendedName>
        <fullName evidence="10">Beta-galactosidase</fullName>
    </recommendedName>
</protein>
<evidence type="ECO:0000313" key="8">
    <source>
        <dbReference type="EMBL" id="PAD74478.1"/>
    </source>
</evidence>
<dbReference type="Gene3D" id="3.20.20.80">
    <property type="entry name" value="Glycosidases"/>
    <property type="match status" value="1"/>
</dbReference>
<name>A0A268EMZ1_9BACL</name>